<sequence length="233" mass="25639">MPMTKPFEFNSRETAARYEDEGPRRFVPGYDVSHAMAATLLRDRLRDSGRILVLGAGGGVELSVFAKASPGWTFVGVDPSEQMLAQAADKLRAAHLDDRVQLVKGYVPDAPEDPFDAATCFLTFGFIADDGTRLDVLRHIRRRLTAGASFLLIDFCADKNSPAFEAQLRLYGAFARMNGAPADLVAQAARGMRDVMHIVTPAREEALLQEAGFDDVTLFYRAFQVHGWIARAS</sequence>
<dbReference type="Gene3D" id="3.40.50.150">
    <property type="entry name" value="Vaccinia Virus protein VP39"/>
    <property type="match status" value="1"/>
</dbReference>
<dbReference type="InterPro" id="IPR013217">
    <property type="entry name" value="Methyltransf_12"/>
</dbReference>
<dbReference type="InterPro" id="IPR029063">
    <property type="entry name" value="SAM-dependent_MTases_sf"/>
</dbReference>
<evidence type="ECO:0000259" key="1">
    <source>
        <dbReference type="Pfam" id="PF08242"/>
    </source>
</evidence>
<dbReference type="SUPFAM" id="SSF53335">
    <property type="entry name" value="S-adenosyl-L-methionine-dependent methyltransferases"/>
    <property type="match status" value="1"/>
</dbReference>
<protein>
    <recommendedName>
        <fullName evidence="1">Methyltransferase type 12 domain-containing protein</fullName>
    </recommendedName>
</protein>
<dbReference type="STRING" id="1192034.CAP_5504"/>
<gene>
    <name evidence="2" type="ORF">CAP_5504</name>
</gene>
<dbReference type="EMBL" id="ASRX01000045">
    <property type="protein sequence ID" value="EYF03520.1"/>
    <property type="molecule type" value="Genomic_DNA"/>
</dbReference>
<evidence type="ECO:0000313" key="2">
    <source>
        <dbReference type="EMBL" id="EYF03520.1"/>
    </source>
</evidence>
<dbReference type="eggNOG" id="COG0500">
    <property type="taxonomic scope" value="Bacteria"/>
</dbReference>
<dbReference type="Proteomes" id="UP000019678">
    <property type="component" value="Unassembled WGS sequence"/>
</dbReference>
<feature type="domain" description="Methyltransferase type 12" evidence="1">
    <location>
        <begin position="52"/>
        <end position="148"/>
    </location>
</feature>
<dbReference type="AlphaFoldDB" id="A0A017T3X3"/>
<accession>A0A017T3X3</accession>
<evidence type="ECO:0000313" key="3">
    <source>
        <dbReference type="Proteomes" id="UP000019678"/>
    </source>
</evidence>
<keyword evidence="3" id="KW-1185">Reference proteome</keyword>
<name>A0A017T3X3_9BACT</name>
<reference evidence="2 3" key="1">
    <citation type="submission" date="2013-05" db="EMBL/GenBank/DDBJ databases">
        <title>Genome assembly of Chondromyces apiculatus DSM 436.</title>
        <authorList>
            <person name="Sharma G."/>
            <person name="Khatri I."/>
            <person name="Kaur C."/>
            <person name="Mayilraj S."/>
            <person name="Subramanian S."/>
        </authorList>
    </citation>
    <scope>NUCLEOTIDE SEQUENCE [LARGE SCALE GENOMIC DNA]</scope>
    <source>
        <strain evidence="2 3">DSM 436</strain>
    </source>
</reference>
<dbReference type="PANTHER" id="PTHR43861">
    <property type="entry name" value="TRANS-ACONITATE 2-METHYLTRANSFERASE-RELATED"/>
    <property type="match status" value="1"/>
</dbReference>
<comment type="caution">
    <text evidence="2">The sequence shown here is derived from an EMBL/GenBank/DDBJ whole genome shotgun (WGS) entry which is preliminary data.</text>
</comment>
<organism evidence="2 3">
    <name type="scientific">Chondromyces apiculatus DSM 436</name>
    <dbReference type="NCBI Taxonomy" id="1192034"/>
    <lineage>
        <taxon>Bacteria</taxon>
        <taxon>Pseudomonadati</taxon>
        <taxon>Myxococcota</taxon>
        <taxon>Polyangia</taxon>
        <taxon>Polyangiales</taxon>
        <taxon>Polyangiaceae</taxon>
        <taxon>Chondromyces</taxon>
    </lineage>
</organism>
<proteinExistence type="predicted"/>
<dbReference type="CDD" id="cd02440">
    <property type="entry name" value="AdoMet_MTases"/>
    <property type="match status" value="1"/>
</dbReference>
<dbReference type="Pfam" id="PF08242">
    <property type="entry name" value="Methyltransf_12"/>
    <property type="match status" value="1"/>
</dbReference>